<organism evidence="8 9">
    <name type="scientific">Cirrhinus mrigala</name>
    <name type="common">Mrigala</name>
    <dbReference type="NCBI Taxonomy" id="683832"/>
    <lineage>
        <taxon>Eukaryota</taxon>
        <taxon>Metazoa</taxon>
        <taxon>Chordata</taxon>
        <taxon>Craniata</taxon>
        <taxon>Vertebrata</taxon>
        <taxon>Euteleostomi</taxon>
        <taxon>Actinopterygii</taxon>
        <taxon>Neopterygii</taxon>
        <taxon>Teleostei</taxon>
        <taxon>Ostariophysi</taxon>
        <taxon>Cypriniformes</taxon>
        <taxon>Cyprinidae</taxon>
        <taxon>Labeoninae</taxon>
        <taxon>Labeonini</taxon>
        <taxon>Cirrhinus</taxon>
    </lineage>
</organism>
<name>A0ABD0RZ95_CIRMR</name>
<evidence type="ECO:0000313" key="9">
    <source>
        <dbReference type="Proteomes" id="UP001529510"/>
    </source>
</evidence>
<gene>
    <name evidence="8" type="ORF">M9458_001887</name>
</gene>
<comment type="subcellular location">
    <subcellularLocation>
        <location evidence="1">Secreted</location>
    </subcellularLocation>
</comment>
<dbReference type="GO" id="GO:0005576">
    <property type="term" value="C:extracellular region"/>
    <property type="evidence" value="ECO:0007669"/>
    <property type="project" value="UniProtKB-SubCell"/>
</dbReference>
<dbReference type="Pfam" id="PF06473">
    <property type="entry name" value="FGF-BP1"/>
    <property type="match status" value="1"/>
</dbReference>
<feature type="signal peptide" evidence="7">
    <location>
        <begin position="1"/>
        <end position="22"/>
    </location>
</feature>
<evidence type="ECO:0000256" key="5">
    <source>
        <dbReference type="ARBA" id="ARBA00023157"/>
    </source>
</evidence>
<sequence>MSLRGTLALLLFLACLSQLIFTAESIRGAKRKGGRQERRGDNVSVLKGKFTTKDETQCSWVARGEDKYIMNVTCKPGNGNGFTCKYTAKPATCTDYGSNPEGYWKQIARSVKKQKKLCKDPRAMIRAGMCKSAPQDAHFKLTETSKAKPPKTEKTPITKNTALPDTKRQCTERIDHSELAKENLCAFLFTVIQNGDC</sequence>
<keyword evidence="6" id="KW-0340">Growth factor binding</keyword>
<keyword evidence="4 7" id="KW-0732">Signal</keyword>
<dbReference type="PANTHER" id="PTHR15258">
    <property type="entry name" value="FGF BINDING PROTEIN-RELATED"/>
    <property type="match status" value="1"/>
</dbReference>
<evidence type="ECO:0000256" key="3">
    <source>
        <dbReference type="ARBA" id="ARBA00022525"/>
    </source>
</evidence>
<accession>A0ABD0RZ95</accession>
<evidence type="ECO:0000256" key="2">
    <source>
        <dbReference type="ARBA" id="ARBA00008326"/>
    </source>
</evidence>
<keyword evidence="5" id="KW-1015">Disulfide bond</keyword>
<keyword evidence="3" id="KW-0964">Secreted</keyword>
<feature type="chain" id="PRO_5044811742" description="Fibroblast growth factor binding protein 1" evidence="7">
    <location>
        <begin position="23"/>
        <end position="197"/>
    </location>
</feature>
<protein>
    <recommendedName>
        <fullName evidence="10">Fibroblast growth factor binding protein 1</fullName>
    </recommendedName>
</protein>
<dbReference type="EMBL" id="JAMKFB020000001">
    <property type="protein sequence ID" value="KAL0203869.1"/>
    <property type="molecule type" value="Genomic_DNA"/>
</dbReference>
<keyword evidence="9" id="KW-1185">Reference proteome</keyword>
<dbReference type="Proteomes" id="UP001529510">
    <property type="component" value="Unassembled WGS sequence"/>
</dbReference>
<evidence type="ECO:0000313" key="8">
    <source>
        <dbReference type="EMBL" id="KAL0203869.1"/>
    </source>
</evidence>
<dbReference type="PANTHER" id="PTHR15258:SF2">
    <property type="entry name" value="FIBROBLAST GROWTH FACTOR-BINDING PROTEIN 1"/>
    <property type="match status" value="1"/>
</dbReference>
<comment type="similarity">
    <text evidence="2">Belongs to the fibroblast growth factor-binding protein family.</text>
</comment>
<evidence type="ECO:0008006" key="10">
    <source>
        <dbReference type="Google" id="ProtNLM"/>
    </source>
</evidence>
<reference evidence="8 9" key="1">
    <citation type="submission" date="2024-05" db="EMBL/GenBank/DDBJ databases">
        <title>Genome sequencing and assembly of Indian major carp, Cirrhinus mrigala (Hamilton, 1822).</title>
        <authorList>
            <person name="Mohindra V."/>
            <person name="Chowdhury L.M."/>
            <person name="Lal K."/>
            <person name="Jena J.K."/>
        </authorList>
    </citation>
    <scope>NUCLEOTIDE SEQUENCE [LARGE SCALE GENOMIC DNA]</scope>
    <source>
        <strain evidence="8">CM1030</strain>
        <tissue evidence="8">Blood</tissue>
    </source>
</reference>
<dbReference type="PROSITE" id="PS51257">
    <property type="entry name" value="PROKAR_LIPOPROTEIN"/>
    <property type="match status" value="1"/>
</dbReference>
<evidence type="ECO:0000256" key="7">
    <source>
        <dbReference type="SAM" id="SignalP"/>
    </source>
</evidence>
<comment type="caution">
    <text evidence="8">The sequence shown here is derived from an EMBL/GenBank/DDBJ whole genome shotgun (WGS) entry which is preliminary data.</text>
</comment>
<evidence type="ECO:0000256" key="6">
    <source>
        <dbReference type="ARBA" id="ARBA00023183"/>
    </source>
</evidence>
<dbReference type="InterPro" id="IPR010510">
    <property type="entry name" value="FGF1-bd"/>
</dbReference>
<evidence type="ECO:0000256" key="1">
    <source>
        <dbReference type="ARBA" id="ARBA00004613"/>
    </source>
</evidence>
<dbReference type="GO" id="GO:0019838">
    <property type="term" value="F:growth factor binding"/>
    <property type="evidence" value="ECO:0007669"/>
    <property type="project" value="UniProtKB-KW"/>
</dbReference>
<proteinExistence type="inferred from homology"/>
<evidence type="ECO:0000256" key="4">
    <source>
        <dbReference type="ARBA" id="ARBA00022729"/>
    </source>
</evidence>
<dbReference type="AlphaFoldDB" id="A0ABD0RZ95"/>